<dbReference type="Proteomes" id="UP000664835">
    <property type="component" value="Unassembled WGS sequence"/>
</dbReference>
<comment type="caution">
    <text evidence="1">The sequence shown here is derived from an EMBL/GenBank/DDBJ whole genome shotgun (WGS) entry which is preliminary data.</text>
</comment>
<proteinExistence type="predicted"/>
<gene>
    <name evidence="1" type="ORF">J3998_07375</name>
</gene>
<dbReference type="EMBL" id="JAGETV010000010">
    <property type="protein sequence ID" value="MBO1927398.1"/>
    <property type="molecule type" value="Genomic_DNA"/>
</dbReference>
<reference evidence="1 2" key="1">
    <citation type="submission" date="2021-03" db="EMBL/GenBank/DDBJ databases">
        <title>Thiomicrorhabdus sp.nov.,novel sulfur-oxidizing bacteria isolated from coastal sediment.</title>
        <authorList>
            <person name="Liu X."/>
        </authorList>
    </citation>
    <scope>NUCLEOTIDE SEQUENCE [LARGE SCALE GENOMIC DNA]</scope>
    <source>
        <strain evidence="1 2">6S2-11</strain>
    </source>
</reference>
<dbReference type="Gene3D" id="3.30.2310.20">
    <property type="entry name" value="RelE-like"/>
    <property type="match status" value="1"/>
</dbReference>
<dbReference type="RefSeq" id="WP_208149381.1">
    <property type="nucleotide sequence ID" value="NZ_JAGETV010000010.1"/>
</dbReference>
<evidence type="ECO:0000313" key="2">
    <source>
        <dbReference type="Proteomes" id="UP000664835"/>
    </source>
</evidence>
<dbReference type="SUPFAM" id="SSF143011">
    <property type="entry name" value="RelE-like"/>
    <property type="match status" value="1"/>
</dbReference>
<dbReference type="InterPro" id="IPR035093">
    <property type="entry name" value="RelE/ParE_toxin_dom_sf"/>
</dbReference>
<organism evidence="1 2">
    <name type="scientific">Thiomicrorhabdus marina</name>
    <dbReference type="NCBI Taxonomy" id="2818442"/>
    <lineage>
        <taxon>Bacteria</taxon>
        <taxon>Pseudomonadati</taxon>
        <taxon>Pseudomonadota</taxon>
        <taxon>Gammaproteobacteria</taxon>
        <taxon>Thiotrichales</taxon>
        <taxon>Piscirickettsiaceae</taxon>
        <taxon>Thiomicrorhabdus</taxon>
    </lineage>
</organism>
<sequence length="87" mass="10072">MSCERYQIEFTKQAQKDVAKLTPKLKQKLKDILRNKISIAPETGKPLVGDLKGYYSVRLSFQDRIVYRIDNGRCVVLVVRARTHYGD</sequence>
<accession>A0ABS3Q5M3</accession>
<keyword evidence="2" id="KW-1185">Reference proteome</keyword>
<dbReference type="Pfam" id="PF06769">
    <property type="entry name" value="YoeB_toxin"/>
    <property type="match status" value="1"/>
</dbReference>
<protein>
    <submittedName>
        <fullName evidence="1">Type II toxin-antitoxin system YoeB family toxin</fullName>
    </submittedName>
</protein>
<dbReference type="InterPro" id="IPR009614">
    <property type="entry name" value="YoeB_toxin"/>
</dbReference>
<evidence type="ECO:0000313" key="1">
    <source>
        <dbReference type="EMBL" id="MBO1927398.1"/>
    </source>
</evidence>
<name>A0ABS3Q5M3_9GAMM</name>